<evidence type="ECO:0000313" key="4">
    <source>
        <dbReference type="EMBL" id="VFQ62123.1"/>
    </source>
</evidence>
<dbReference type="InterPro" id="IPR037256">
    <property type="entry name" value="ASC_dom_sf"/>
</dbReference>
<feature type="region of interest" description="Disordered" evidence="2">
    <location>
        <begin position="1"/>
        <end position="44"/>
    </location>
</feature>
<name>A0A484K8P7_9ASTE</name>
<evidence type="ECO:0000256" key="1">
    <source>
        <dbReference type="ARBA" id="ARBA00010926"/>
    </source>
</evidence>
<dbReference type="Proteomes" id="UP000595140">
    <property type="component" value="Unassembled WGS sequence"/>
</dbReference>
<evidence type="ECO:0000313" key="5">
    <source>
        <dbReference type="Proteomes" id="UP000595140"/>
    </source>
</evidence>
<dbReference type="InterPro" id="IPR043554">
    <property type="entry name" value="KINB"/>
</dbReference>
<dbReference type="SUPFAM" id="SSF81296">
    <property type="entry name" value="E set domains"/>
    <property type="match status" value="1"/>
</dbReference>
<dbReference type="SMART" id="SM01010">
    <property type="entry name" value="AMPKBI"/>
    <property type="match status" value="1"/>
</dbReference>
<dbReference type="EMBL" id="OOIL02000218">
    <property type="protein sequence ID" value="VFQ62123.1"/>
    <property type="molecule type" value="Genomic_DNA"/>
</dbReference>
<comment type="similarity">
    <text evidence="1">Belongs to the 5'-AMP-activated protein kinase beta subunit family.</text>
</comment>
<evidence type="ECO:0000259" key="3">
    <source>
        <dbReference type="SMART" id="SM01010"/>
    </source>
</evidence>
<feature type="region of interest" description="Disordered" evidence="2">
    <location>
        <begin position="56"/>
        <end position="75"/>
    </location>
</feature>
<dbReference type="InterPro" id="IPR014756">
    <property type="entry name" value="Ig_E-set"/>
</dbReference>
<dbReference type="CDD" id="cd02859">
    <property type="entry name" value="E_set_AMPKbeta_like_N"/>
    <property type="match status" value="1"/>
</dbReference>
<keyword evidence="5" id="KW-1185">Reference proteome</keyword>
<proteinExistence type="inferred from homology"/>
<dbReference type="PANTHER" id="PTHR46316:SF8">
    <property type="entry name" value="SNF1-RELATED PROTEIN KINASE REGULATORY SUBUNIT BETA-2-LIKE ISOFORM X1"/>
    <property type="match status" value="1"/>
</dbReference>
<dbReference type="AlphaFoldDB" id="A0A484K8P7"/>
<dbReference type="InterPro" id="IPR032640">
    <property type="entry name" value="AMPK1_CBM"/>
</dbReference>
<organism evidence="4 5">
    <name type="scientific">Cuscuta campestris</name>
    <dbReference type="NCBI Taxonomy" id="132261"/>
    <lineage>
        <taxon>Eukaryota</taxon>
        <taxon>Viridiplantae</taxon>
        <taxon>Streptophyta</taxon>
        <taxon>Embryophyta</taxon>
        <taxon>Tracheophyta</taxon>
        <taxon>Spermatophyta</taxon>
        <taxon>Magnoliopsida</taxon>
        <taxon>eudicotyledons</taxon>
        <taxon>Gunneridae</taxon>
        <taxon>Pentapetalae</taxon>
        <taxon>asterids</taxon>
        <taxon>lamiids</taxon>
        <taxon>Solanales</taxon>
        <taxon>Convolvulaceae</taxon>
        <taxon>Cuscuteae</taxon>
        <taxon>Cuscuta</taxon>
        <taxon>Cuscuta subgen. Grammica</taxon>
        <taxon>Cuscuta sect. Cleistogrammica</taxon>
    </lineage>
</organism>
<dbReference type="Gene3D" id="6.20.250.60">
    <property type="match status" value="1"/>
</dbReference>
<dbReference type="Pfam" id="PF16561">
    <property type="entry name" value="AMPK1_CBM"/>
    <property type="match status" value="1"/>
</dbReference>
<dbReference type="InterPro" id="IPR006828">
    <property type="entry name" value="ASC_dom"/>
</dbReference>
<dbReference type="Gene3D" id="2.60.40.10">
    <property type="entry name" value="Immunoglobulins"/>
    <property type="match status" value="1"/>
</dbReference>
<feature type="compositionally biased region" description="Acidic residues" evidence="2">
    <location>
        <begin position="11"/>
        <end position="28"/>
    </location>
</feature>
<dbReference type="GO" id="GO:0009507">
    <property type="term" value="C:chloroplast"/>
    <property type="evidence" value="ECO:0007669"/>
    <property type="project" value="UniProtKB-ARBA"/>
</dbReference>
<evidence type="ECO:0000256" key="2">
    <source>
        <dbReference type="SAM" id="MobiDB-lite"/>
    </source>
</evidence>
<dbReference type="OrthoDB" id="531008at2759"/>
<dbReference type="PANTHER" id="PTHR46316">
    <property type="entry name" value="SNF1-RELATED PROTEIN KINASE REGULATORY SUBUNIT BETA-1"/>
    <property type="match status" value="1"/>
</dbReference>
<reference evidence="4 5" key="1">
    <citation type="submission" date="2018-04" db="EMBL/GenBank/DDBJ databases">
        <authorList>
            <person name="Vogel A."/>
        </authorList>
    </citation>
    <scope>NUCLEOTIDE SEQUENCE [LARGE SCALE GENOMIC DNA]</scope>
</reference>
<feature type="compositionally biased region" description="Low complexity" evidence="2">
    <location>
        <begin position="216"/>
        <end position="228"/>
    </location>
</feature>
<accession>A0A484K8P7</accession>
<sequence>MGNKSGKLQDAEDNEEKDGEEEEEDMEEVSQSFHSPLLPLHRHQAPVGSMPQRREEMMMGSTSSDDSNKEKGTGEYGGIPTMITWSYGQAHQVAIQGSWDDWKTRECLQRIGDEKEGLFTIVKVLPAGVYHFRFIVDGQWRCASQFPWEFDSLGNIFNVLHVKGMIGFGGVPNTKMSWPESPPSPLSTYDSAPLNAEDFTAKVPPELPSLLQHSLLDQPHSSSSSSRNGGHDDDDDLHHQDNNNLLLLEKPSPAVLNHLYVQRGPHLQSPPTLALNSTHRFRDKYVSMVLYK</sequence>
<feature type="domain" description="Association with the SNF1 complex (ASC)" evidence="3">
    <location>
        <begin position="182"/>
        <end position="291"/>
    </location>
</feature>
<gene>
    <name evidence="4" type="ORF">CCAM_LOCUS3899</name>
</gene>
<dbReference type="Pfam" id="PF04739">
    <property type="entry name" value="AMPKBI"/>
    <property type="match status" value="1"/>
</dbReference>
<dbReference type="SUPFAM" id="SSF160219">
    <property type="entry name" value="AMPKBI-like"/>
    <property type="match status" value="1"/>
</dbReference>
<dbReference type="InterPro" id="IPR013783">
    <property type="entry name" value="Ig-like_fold"/>
</dbReference>
<feature type="region of interest" description="Disordered" evidence="2">
    <location>
        <begin position="216"/>
        <end position="240"/>
    </location>
</feature>
<protein>
    <recommendedName>
        <fullName evidence="3">Association with the SNF1 complex (ASC) domain-containing protein</fullName>
    </recommendedName>
</protein>